<evidence type="ECO:0000256" key="6">
    <source>
        <dbReference type="ARBA" id="ARBA00022692"/>
    </source>
</evidence>
<dbReference type="OrthoDB" id="1470350at2759"/>
<dbReference type="GO" id="GO:0005506">
    <property type="term" value="F:iron ion binding"/>
    <property type="evidence" value="ECO:0007669"/>
    <property type="project" value="InterPro"/>
</dbReference>
<comment type="similarity">
    <text evidence="4">Belongs to the cytochrome P450 family.</text>
</comment>
<name>A0A6A4HUL1_9AGAR</name>
<dbReference type="InterPro" id="IPR036396">
    <property type="entry name" value="Cyt_P450_sf"/>
</dbReference>
<keyword evidence="11" id="KW-0503">Monooxygenase</keyword>
<evidence type="ECO:0000256" key="14">
    <source>
        <dbReference type="SAM" id="Phobius"/>
    </source>
</evidence>
<evidence type="ECO:0000256" key="9">
    <source>
        <dbReference type="ARBA" id="ARBA00023002"/>
    </source>
</evidence>
<dbReference type="Gene3D" id="1.10.630.10">
    <property type="entry name" value="Cytochrome P450"/>
    <property type="match status" value="1"/>
</dbReference>
<keyword evidence="6 14" id="KW-0812">Transmembrane</keyword>
<reference evidence="15" key="1">
    <citation type="journal article" date="2019" name="Environ. Microbiol.">
        <title>Fungal ecological strategies reflected in gene transcription - a case study of two litter decomposers.</title>
        <authorList>
            <person name="Barbi F."/>
            <person name="Kohler A."/>
            <person name="Barry K."/>
            <person name="Baskaran P."/>
            <person name="Daum C."/>
            <person name="Fauchery L."/>
            <person name="Ihrmark K."/>
            <person name="Kuo A."/>
            <person name="LaButti K."/>
            <person name="Lipzen A."/>
            <person name="Morin E."/>
            <person name="Grigoriev I.V."/>
            <person name="Henrissat B."/>
            <person name="Lindahl B."/>
            <person name="Martin F."/>
        </authorList>
    </citation>
    <scope>NUCLEOTIDE SEQUENCE</scope>
    <source>
        <strain evidence="15">JB14</strain>
    </source>
</reference>
<dbReference type="PANTHER" id="PTHR24305:SF166">
    <property type="entry name" value="CYTOCHROME P450 12A4, MITOCHONDRIAL-RELATED"/>
    <property type="match status" value="1"/>
</dbReference>
<dbReference type="Pfam" id="PF00067">
    <property type="entry name" value="p450"/>
    <property type="match status" value="1"/>
</dbReference>
<comment type="subcellular location">
    <subcellularLocation>
        <location evidence="2">Membrane</location>
    </subcellularLocation>
</comment>
<dbReference type="InterPro" id="IPR002403">
    <property type="entry name" value="Cyt_P450_E_grp-IV"/>
</dbReference>
<keyword evidence="7 13" id="KW-0479">Metal-binding</keyword>
<evidence type="ECO:0000256" key="5">
    <source>
        <dbReference type="ARBA" id="ARBA00022617"/>
    </source>
</evidence>
<dbReference type="EMBL" id="ML769445">
    <property type="protein sequence ID" value="KAE9401521.1"/>
    <property type="molecule type" value="Genomic_DNA"/>
</dbReference>
<sequence>MSFLSHSRGSIDLNFASALGSLVFIVLSASLWTAFYYRRKRHAGSSLSQLPGPKMKSWMKGNHMQIFNLKHGWAFHKMLAEQYGSAVLVKGLLGRKQLYTFDSKLIYHILVKDGSSFEPLQIESLLVFFGKGMTGTVGDHHRKQRKMLNPVFSIAHMRSMLPIFYDVVDQLKIALAYRVQDGPQEINLLGWMARTALELIGQSGFGYSFDDMVEDTPKHKYSIVMKEFLPTLAHLGFGRIYILPLAVKLLSAKVRTFIMNITPWKALHDARDMINYMHDLSVAIYEEKKRALEEGDEAMARQIGQGKDLISIMMRENMKADDEDKLDEEEIIAQMSTFIFAAMDTTSSAMSRILQLLALHPDIQDKLRQEISNARKEHHGRDLSYDVLVALPSLDAVCRETLRLYPPLSTMLRRSTEDVVVPLSHPVRGKDGTEITEIFLPRSTPVLISILNANRSSELWGPDALEWKPERWLLPLPDSITDSKTPGVYSHLMTFSGGSRSCM</sequence>
<dbReference type="GO" id="GO:0004497">
    <property type="term" value="F:monooxygenase activity"/>
    <property type="evidence" value="ECO:0007669"/>
    <property type="project" value="UniProtKB-KW"/>
</dbReference>
<keyword evidence="10 13" id="KW-0408">Iron</keyword>
<dbReference type="PRINTS" id="PR00385">
    <property type="entry name" value="P450"/>
</dbReference>
<evidence type="ECO:0000256" key="7">
    <source>
        <dbReference type="ARBA" id="ARBA00022723"/>
    </source>
</evidence>
<evidence type="ECO:0000256" key="2">
    <source>
        <dbReference type="ARBA" id="ARBA00004370"/>
    </source>
</evidence>
<evidence type="ECO:0000256" key="1">
    <source>
        <dbReference type="ARBA" id="ARBA00001971"/>
    </source>
</evidence>
<accession>A0A6A4HUL1</accession>
<proteinExistence type="inferred from homology"/>
<evidence type="ECO:0000256" key="11">
    <source>
        <dbReference type="ARBA" id="ARBA00023033"/>
    </source>
</evidence>
<keyword evidence="5 13" id="KW-0349">Heme</keyword>
<keyword evidence="8 14" id="KW-1133">Transmembrane helix</keyword>
<dbReference type="InterPro" id="IPR050121">
    <property type="entry name" value="Cytochrome_P450_monoxygenase"/>
</dbReference>
<protein>
    <submittedName>
        <fullName evidence="15">Cytochrome P450</fullName>
    </submittedName>
</protein>
<evidence type="ECO:0000313" key="15">
    <source>
        <dbReference type="EMBL" id="KAE9401521.1"/>
    </source>
</evidence>
<dbReference type="InterPro" id="IPR001128">
    <property type="entry name" value="Cyt_P450"/>
</dbReference>
<feature type="transmembrane region" description="Helical" evidence="14">
    <location>
        <begin position="15"/>
        <end position="37"/>
    </location>
</feature>
<evidence type="ECO:0000256" key="12">
    <source>
        <dbReference type="ARBA" id="ARBA00023136"/>
    </source>
</evidence>
<keyword evidence="16" id="KW-1185">Reference proteome</keyword>
<comment type="pathway">
    <text evidence="3">Secondary metabolite biosynthesis; terpenoid biosynthesis.</text>
</comment>
<comment type="cofactor">
    <cofactor evidence="1 13">
        <name>heme</name>
        <dbReference type="ChEBI" id="CHEBI:30413"/>
    </cofactor>
</comment>
<dbReference type="Proteomes" id="UP000799118">
    <property type="component" value="Unassembled WGS sequence"/>
</dbReference>
<evidence type="ECO:0000256" key="8">
    <source>
        <dbReference type="ARBA" id="ARBA00022989"/>
    </source>
</evidence>
<dbReference type="AlphaFoldDB" id="A0A6A4HUL1"/>
<dbReference type="PANTHER" id="PTHR24305">
    <property type="entry name" value="CYTOCHROME P450"/>
    <property type="match status" value="1"/>
</dbReference>
<evidence type="ECO:0000256" key="10">
    <source>
        <dbReference type="ARBA" id="ARBA00023004"/>
    </source>
</evidence>
<dbReference type="GO" id="GO:0020037">
    <property type="term" value="F:heme binding"/>
    <property type="evidence" value="ECO:0007669"/>
    <property type="project" value="InterPro"/>
</dbReference>
<dbReference type="SUPFAM" id="SSF48264">
    <property type="entry name" value="Cytochrome P450"/>
    <property type="match status" value="1"/>
</dbReference>
<evidence type="ECO:0000256" key="3">
    <source>
        <dbReference type="ARBA" id="ARBA00004721"/>
    </source>
</evidence>
<keyword evidence="9" id="KW-0560">Oxidoreductase</keyword>
<keyword evidence="12 14" id="KW-0472">Membrane</keyword>
<evidence type="ECO:0000313" key="16">
    <source>
        <dbReference type="Proteomes" id="UP000799118"/>
    </source>
</evidence>
<dbReference type="PRINTS" id="PR00465">
    <property type="entry name" value="EP450IV"/>
</dbReference>
<dbReference type="GO" id="GO:0016020">
    <property type="term" value="C:membrane"/>
    <property type="evidence" value="ECO:0007669"/>
    <property type="project" value="UniProtKB-SubCell"/>
</dbReference>
<evidence type="ECO:0000256" key="13">
    <source>
        <dbReference type="PIRSR" id="PIRSR602403-1"/>
    </source>
</evidence>
<dbReference type="GO" id="GO:0016705">
    <property type="term" value="F:oxidoreductase activity, acting on paired donors, with incorporation or reduction of molecular oxygen"/>
    <property type="evidence" value="ECO:0007669"/>
    <property type="project" value="InterPro"/>
</dbReference>
<evidence type="ECO:0000256" key="4">
    <source>
        <dbReference type="ARBA" id="ARBA00010617"/>
    </source>
</evidence>
<feature type="binding site" description="axial binding residue" evidence="13">
    <location>
        <position position="502"/>
    </location>
    <ligand>
        <name>heme</name>
        <dbReference type="ChEBI" id="CHEBI:30413"/>
    </ligand>
    <ligandPart>
        <name>Fe</name>
        <dbReference type="ChEBI" id="CHEBI:18248"/>
    </ligandPart>
</feature>
<gene>
    <name evidence="15" type="ORF">BT96DRAFT_603913</name>
</gene>
<organism evidence="15 16">
    <name type="scientific">Gymnopus androsaceus JB14</name>
    <dbReference type="NCBI Taxonomy" id="1447944"/>
    <lineage>
        <taxon>Eukaryota</taxon>
        <taxon>Fungi</taxon>
        <taxon>Dikarya</taxon>
        <taxon>Basidiomycota</taxon>
        <taxon>Agaricomycotina</taxon>
        <taxon>Agaricomycetes</taxon>
        <taxon>Agaricomycetidae</taxon>
        <taxon>Agaricales</taxon>
        <taxon>Marasmiineae</taxon>
        <taxon>Omphalotaceae</taxon>
        <taxon>Gymnopus</taxon>
    </lineage>
</organism>